<dbReference type="AlphaFoldDB" id="A0A292YL99"/>
<dbReference type="Pfam" id="PF01455">
    <property type="entry name" value="HupF_HypC"/>
    <property type="match status" value="1"/>
</dbReference>
<dbReference type="InterPro" id="IPR019812">
    <property type="entry name" value="Hydgase_assmbl_chp_CS"/>
</dbReference>
<gene>
    <name evidence="2" type="ORF">EFBL_0772</name>
</gene>
<comment type="caution">
    <text evidence="2">The sequence shown here is derived from an EMBL/GenBank/DDBJ whole genome shotgun (WGS) entry which is preliminary data.</text>
</comment>
<dbReference type="SUPFAM" id="SSF159127">
    <property type="entry name" value="HupF/HypC-like"/>
    <property type="match status" value="1"/>
</dbReference>
<evidence type="ECO:0000256" key="1">
    <source>
        <dbReference type="ARBA" id="ARBA00006018"/>
    </source>
</evidence>
<accession>A0A292YL99</accession>
<dbReference type="FunFam" id="2.30.30.140:FF:000022">
    <property type="entry name" value="Hydrogenase assembly chaperone HybG"/>
    <property type="match status" value="1"/>
</dbReference>
<comment type="similarity">
    <text evidence="1">Belongs to the HupF/HypC family.</text>
</comment>
<name>A0A292YL99_9BACL</name>
<dbReference type="InterPro" id="IPR001109">
    <property type="entry name" value="Hydrogenase_HupF/HypC"/>
</dbReference>
<dbReference type="GO" id="GO:0005506">
    <property type="term" value="F:iron ion binding"/>
    <property type="evidence" value="ECO:0007669"/>
    <property type="project" value="TreeGrafter"/>
</dbReference>
<organism evidence="2 3">
    <name type="scientific">Effusibacillus lacus</name>
    <dbReference type="NCBI Taxonomy" id="1348429"/>
    <lineage>
        <taxon>Bacteria</taxon>
        <taxon>Bacillati</taxon>
        <taxon>Bacillota</taxon>
        <taxon>Bacilli</taxon>
        <taxon>Bacillales</taxon>
        <taxon>Alicyclobacillaceae</taxon>
        <taxon>Effusibacillus</taxon>
    </lineage>
</organism>
<dbReference type="PROSITE" id="PS01097">
    <property type="entry name" value="HUPF_HYPC"/>
    <property type="match status" value="1"/>
</dbReference>
<keyword evidence="3" id="KW-1185">Reference proteome</keyword>
<dbReference type="PANTHER" id="PTHR35177:SF2">
    <property type="entry name" value="HYDROGENASE MATURATION FACTOR HYBG"/>
    <property type="match status" value="1"/>
</dbReference>
<protein>
    <submittedName>
        <fullName evidence="2">Hydrogenase assembly protein HypC</fullName>
    </submittedName>
</protein>
<dbReference type="GO" id="GO:0051604">
    <property type="term" value="P:protein maturation"/>
    <property type="evidence" value="ECO:0007669"/>
    <property type="project" value="TreeGrafter"/>
</dbReference>
<reference evidence="3" key="1">
    <citation type="submission" date="2017-07" db="EMBL/GenBank/DDBJ databases">
        <title>Draft genome sequence of Effusibacillus lacus strain skLN1.</title>
        <authorList>
            <person name="Watanabe M."/>
            <person name="Kojima H."/>
            <person name="Fukui M."/>
        </authorList>
    </citation>
    <scope>NUCLEOTIDE SEQUENCE [LARGE SCALE GENOMIC DNA]</scope>
    <source>
        <strain evidence="3">skLN1</strain>
    </source>
</reference>
<dbReference type="PANTHER" id="PTHR35177">
    <property type="entry name" value="HYDROGENASE MATURATION FACTOR HYBG"/>
    <property type="match status" value="1"/>
</dbReference>
<dbReference type="GO" id="GO:1902670">
    <property type="term" value="F:carbon dioxide binding"/>
    <property type="evidence" value="ECO:0007669"/>
    <property type="project" value="TreeGrafter"/>
</dbReference>
<evidence type="ECO:0000313" key="2">
    <source>
        <dbReference type="EMBL" id="GAX89154.1"/>
    </source>
</evidence>
<dbReference type="Proteomes" id="UP000217785">
    <property type="component" value="Unassembled WGS sequence"/>
</dbReference>
<dbReference type="EMBL" id="BDUF01000015">
    <property type="protein sequence ID" value="GAX89154.1"/>
    <property type="molecule type" value="Genomic_DNA"/>
</dbReference>
<evidence type="ECO:0000313" key="3">
    <source>
        <dbReference type="Proteomes" id="UP000217785"/>
    </source>
</evidence>
<dbReference type="PRINTS" id="PR00445">
    <property type="entry name" value="HUPFHYPC"/>
</dbReference>
<sequence length="95" mass="10801">MCLAIPGQIVELFDDDHHYAMVDVSGVRRKINIGLLKNEGIRLGDWVLIHVGFAMSKISEEQANEQLRLLRMLGESDEAMQEVMGYRFDEHGKEG</sequence>
<dbReference type="NCBIfam" id="TIGR00074">
    <property type="entry name" value="hypC_hupF"/>
    <property type="match status" value="1"/>
</dbReference>
<dbReference type="OrthoDB" id="9806017at2"/>
<dbReference type="RefSeq" id="WP_096180846.1">
    <property type="nucleotide sequence ID" value="NZ_BDUF01000015.1"/>
</dbReference>
<dbReference type="Gene3D" id="2.30.30.140">
    <property type="match status" value="1"/>
</dbReference>
<proteinExistence type="inferred from homology"/>